<proteinExistence type="inferred from homology"/>
<keyword evidence="3" id="KW-1003">Cell membrane</keyword>
<evidence type="ECO:0000313" key="10">
    <source>
        <dbReference type="Proteomes" id="UP001593833"/>
    </source>
</evidence>
<accession>A0ABV6YJS6</accession>
<feature type="transmembrane region" description="Helical" evidence="7">
    <location>
        <begin position="113"/>
        <end position="135"/>
    </location>
</feature>
<evidence type="ECO:0000256" key="4">
    <source>
        <dbReference type="ARBA" id="ARBA00022692"/>
    </source>
</evidence>
<feature type="transmembrane region" description="Helical" evidence="7">
    <location>
        <begin position="70"/>
        <end position="93"/>
    </location>
</feature>
<evidence type="ECO:0000256" key="6">
    <source>
        <dbReference type="ARBA" id="ARBA00023136"/>
    </source>
</evidence>
<comment type="subcellular location">
    <subcellularLocation>
        <location evidence="1">Cell membrane</location>
        <topology evidence="1">Multi-pass membrane protein</topology>
    </subcellularLocation>
</comment>
<keyword evidence="5 7" id="KW-1133">Transmembrane helix</keyword>
<evidence type="ECO:0000256" key="1">
    <source>
        <dbReference type="ARBA" id="ARBA00004651"/>
    </source>
</evidence>
<evidence type="ECO:0000256" key="5">
    <source>
        <dbReference type="ARBA" id="ARBA00022989"/>
    </source>
</evidence>
<evidence type="ECO:0000313" key="9">
    <source>
        <dbReference type="EMBL" id="MFC1572597.1"/>
    </source>
</evidence>
<feature type="transmembrane region" description="Helical" evidence="7">
    <location>
        <begin position="40"/>
        <end position="58"/>
    </location>
</feature>
<keyword evidence="6 7" id="KW-0472">Membrane</keyword>
<name>A0ABV6YJS6_UNCEI</name>
<evidence type="ECO:0000256" key="7">
    <source>
        <dbReference type="SAM" id="Phobius"/>
    </source>
</evidence>
<comment type="similarity">
    <text evidence="2">Belongs to the CPA3 antiporters (TC 2.A.63) subunit B family.</text>
</comment>
<sequence>MIRREDSIITDVVTRIMVPLIQIFAFYVIFHGHYSPGGGFQGGALLAGSVLLQRVVFGRDRSLPGFHLRLGIPFGVIGVLIFAGTGFAAQALGGNYLQYEFLPFGLSPVWLRNTGILMVEIGVAFAVMGILISIFDNLVGDPADEEVE</sequence>
<gene>
    <name evidence="9" type="ORF">ACFL6M_03255</name>
</gene>
<evidence type="ECO:0000259" key="8">
    <source>
        <dbReference type="Pfam" id="PF04039"/>
    </source>
</evidence>
<keyword evidence="4 7" id="KW-0812">Transmembrane</keyword>
<keyword evidence="10" id="KW-1185">Reference proteome</keyword>
<feature type="transmembrane region" description="Helical" evidence="7">
    <location>
        <begin position="12"/>
        <end position="34"/>
    </location>
</feature>
<comment type="caution">
    <text evidence="9">The sequence shown here is derived from an EMBL/GenBank/DDBJ whole genome shotgun (WGS) entry which is preliminary data.</text>
</comment>
<organism evidence="9 10">
    <name type="scientific">Eiseniibacteriota bacterium</name>
    <dbReference type="NCBI Taxonomy" id="2212470"/>
    <lineage>
        <taxon>Bacteria</taxon>
        <taxon>Candidatus Eiseniibacteriota</taxon>
    </lineage>
</organism>
<dbReference type="PANTHER" id="PTHR33932:SF4">
    <property type="entry name" value="NA(+)_H(+) ANTIPORTER SUBUNIT B"/>
    <property type="match status" value="1"/>
</dbReference>
<dbReference type="Pfam" id="PF04039">
    <property type="entry name" value="MnhB"/>
    <property type="match status" value="1"/>
</dbReference>
<dbReference type="InterPro" id="IPR007182">
    <property type="entry name" value="MnhB"/>
</dbReference>
<reference evidence="9 10" key="1">
    <citation type="submission" date="2024-09" db="EMBL/GenBank/DDBJ databases">
        <authorList>
            <person name="D'Angelo T."/>
        </authorList>
    </citation>
    <scope>NUCLEOTIDE SEQUENCE [LARGE SCALE GENOMIC DNA]</scope>
    <source>
        <strain evidence="9">SAG AM-320-E07</strain>
    </source>
</reference>
<dbReference type="PANTHER" id="PTHR33932">
    <property type="entry name" value="NA(+)/H(+) ANTIPORTER SUBUNIT B"/>
    <property type="match status" value="1"/>
</dbReference>
<dbReference type="Proteomes" id="UP001593833">
    <property type="component" value="Unassembled WGS sequence"/>
</dbReference>
<dbReference type="EMBL" id="JBHPKH010000023">
    <property type="protein sequence ID" value="MFC1572597.1"/>
    <property type="molecule type" value="Genomic_DNA"/>
</dbReference>
<dbReference type="InterPro" id="IPR050622">
    <property type="entry name" value="CPA3_antiporter_subunitB"/>
</dbReference>
<protein>
    <submittedName>
        <fullName evidence="9">MnhB domain-containing protein</fullName>
    </submittedName>
</protein>
<feature type="domain" description="Na+/H+ antiporter MnhB subunit-related protein" evidence="8">
    <location>
        <begin position="9"/>
        <end position="132"/>
    </location>
</feature>
<evidence type="ECO:0000256" key="2">
    <source>
        <dbReference type="ARBA" id="ARBA00009425"/>
    </source>
</evidence>
<evidence type="ECO:0000256" key="3">
    <source>
        <dbReference type="ARBA" id="ARBA00022475"/>
    </source>
</evidence>